<feature type="transmembrane region" description="Helical" evidence="2">
    <location>
        <begin position="42"/>
        <end position="60"/>
    </location>
</feature>
<reference evidence="4" key="2">
    <citation type="submission" date="2021-04" db="EMBL/GenBank/DDBJ databases">
        <authorList>
            <person name="Gilroy R."/>
        </authorList>
    </citation>
    <scope>NUCLEOTIDE SEQUENCE</scope>
    <source>
        <strain evidence="4">ChiSjej1B19-5720</strain>
    </source>
</reference>
<dbReference type="GO" id="GO:0006465">
    <property type="term" value="P:signal peptide processing"/>
    <property type="evidence" value="ECO:0007669"/>
    <property type="project" value="TreeGrafter"/>
</dbReference>
<dbReference type="GO" id="GO:0004190">
    <property type="term" value="F:aspartic-type endopeptidase activity"/>
    <property type="evidence" value="ECO:0007669"/>
    <property type="project" value="InterPro"/>
</dbReference>
<feature type="transmembrane region" description="Helical" evidence="2">
    <location>
        <begin position="72"/>
        <end position="91"/>
    </location>
</feature>
<dbReference type="InterPro" id="IPR000045">
    <property type="entry name" value="Prepilin_IV_endopep_pep"/>
</dbReference>
<keyword evidence="2" id="KW-1133">Transmembrane helix</keyword>
<organism evidence="4 5">
    <name type="scientific">Candidatus Blautia faecavium</name>
    <dbReference type="NCBI Taxonomy" id="2838487"/>
    <lineage>
        <taxon>Bacteria</taxon>
        <taxon>Bacillati</taxon>
        <taxon>Bacillota</taxon>
        <taxon>Clostridia</taxon>
        <taxon>Lachnospirales</taxon>
        <taxon>Lachnospiraceae</taxon>
        <taxon>Blautia</taxon>
    </lineage>
</organism>
<dbReference type="Pfam" id="PF01478">
    <property type="entry name" value="Peptidase_A24"/>
    <property type="match status" value="1"/>
</dbReference>
<evidence type="ECO:0000256" key="1">
    <source>
        <dbReference type="ARBA" id="ARBA00005801"/>
    </source>
</evidence>
<dbReference type="GO" id="GO:0005886">
    <property type="term" value="C:plasma membrane"/>
    <property type="evidence" value="ECO:0007669"/>
    <property type="project" value="TreeGrafter"/>
</dbReference>
<comment type="caution">
    <text evidence="4">The sequence shown here is derived from an EMBL/GenBank/DDBJ whole genome shotgun (WGS) entry which is preliminary data.</text>
</comment>
<feature type="transmembrane region" description="Helical" evidence="2">
    <location>
        <begin position="97"/>
        <end position="119"/>
    </location>
</feature>
<accession>A0A9D2RVF6</accession>
<feature type="transmembrane region" description="Helical" evidence="2">
    <location>
        <begin position="174"/>
        <end position="191"/>
    </location>
</feature>
<reference evidence="4" key="1">
    <citation type="journal article" date="2021" name="PeerJ">
        <title>Extensive microbial diversity within the chicken gut microbiome revealed by metagenomics and culture.</title>
        <authorList>
            <person name="Gilroy R."/>
            <person name="Ravi A."/>
            <person name="Getino M."/>
            <person name="Pursley I."/>
            <person name="Horton D.L."/>
            <person name="Alikhan N.F."/>
            <person name="Baker D."/>
            <person name="Gharbi K."/>
            <person name="Hall N."/>
            <person name="Watson M."/>
            <person name="Adriaenssens E.M."/>
            <person name="Foster-Nyarko E."/>
            <person name="Jarju S."/>
            <person name="Secka A."/>
            <person name="Antonio M."/>
            <person name="Oren A."/>
            <person name="Chaudhuri R.R."/>
            <person name="La Ragione R."/>
            <person name="Hildebrand F."/>
            <person name="Pallen M.J."/>
        </authorList>
    </citation>
    <scope>NUCLEOTIDE SEQUENCE</scope>
    <source>
        <strain evidence="4">ChiSjej1B19-5720</strain>
    </source>
</reference>
<keyword evidence="2" id="KW-0472">Membrane</keyword>
<keyword evidence="2" id="KW-0812">Transmembrane</keyword>
<dbReference type="Proteomes" id="UP000823842">
    <property type="component" value="Unassembled WGS sequence"/>
</dbReference>
<feature type="domain" description="Prepilin type IV endopeptidase peptidase" evidence="3">
    <location>
        <begin position="49"/>
        <end position="160"/>
    </location>
</feature>
<comment type="similarity">
    <text evidence="1">Belongs to the peptidase A24 family.</text>
</comment>
<protein>
    <submittedName>
        <fullName evidence="4">A24 family peptidase</fullName>
    </submittedName>
</protein>
<evidence type="ECO:0000313" key="4">
    <source>
        <dbReference type="EMBL" id="HJB27434.1"/>
    </source>
</evidence>
<dbReference type="InterPro" id="IPR050882">
    <property type="entry name" value="Prepilin_peptidase/N-MTase"/>
</dbReference>
<evidence type="ECO:0000313" key="5">
    <source>
        <dbReference type="Proteomes" id="UP000823842"/>
    </source>
</evidence>
<dbReference type="EMBL" id="DWYZ01000035">
    <property type="protein sequence ID" value="HJB27434.1"/>
    <property type="molecule type" value="Genomic_DNA"/>
</dbReference>
<dbReference type="Gene3D" id="1.20.120.1220">
    <property type="match status" value="1"/>
</dbReference>
<proteinExistence type="inferred from homology"/>
<dbReference type="AlphaFoldDB" id="A0A9D2RVF6"/>
<name>A0A9D2RVF6_9FIRM</name>
<dbReference type="PANTHER" id="PTHR30487">
    <property type="entry name" value="TYPE 4 PREPILIN-LIKE PROTEINS LEADER PEPTIDE-PROCESSING ENZYME"/>
    <property type="match status" value="1"/>
</dbReference>
<evidence type="ECO:0000259" key="3">
    <source>
        <dbReference type="Pfam" id="PF01478"/>
    </source>
</evidence>
<gene>
    <name evidence="4" type="ORF">IAA06_01380</name>
</gene>
<feature type="transmembrane region" description="Helical" evidence="2">
    <location>
        <begin position="131"/>
        <end position="154"/>
    </location>
</feature>
<sequence length="192" mass="21350">MGTAVCWFRDQMKDKKFRLFIFAALVVEITLAAEFTIFSYSILKTIRYLLLIGVLFLIAWIDQHKKKIPNRLLLFLLVGRIFLLLLEWLVFPGMGLSLLISSTLGMLLGGGLFLLAHFISRGGVGMGDVKLFGVIGCYTGVGVIMPLVFLTVMVSAVYSIVMLLLKKIKLKEEIPFAPFVLIGTILTLAMGM</sequence>
<dbReference type="PANTHER" id="PTHR30487:SF0">
    <property type="entry name" value="PREPILIN LEADER PEPTIDASE_N-METHYLTRANSFERASE-RELATED"/>
    <property type="match status" value="1"/>
</dbReference>
<evidence type="ECO:0000256" key="2">
    <source>
        <dbReference type="SAM" id="Phobius"/>
    </source>
</evidence>